<dbReference type="InterPro" id="IPR010140">
    <property type="entry name" value="Histidinol_P_phosphatase_HisJ"/>
</dbReference>
<evidence type="ECO:0000256" key="2">
    <source>
        <dbReference type="ARBA" id="ARBA00009152"/>
    </source>
</evidence>
<reference evidence="10 11" key="1">
    <citation type="submission" date="2020-05" db="EMBL/GenBank/DDBJ databases">
        <title>Complete genome sequencing of Campylobacter and Arcobacter type strains.</title>
        <authorList>
            <person name="Miller W.G."/>
            <person name="Yee E."/>
        </authorList>
    </citation>
    <scope>NUCLEOTIDE SEQUENCE [LARGE SCALE GENOMIC DNA]</scope>
    <source>
        <strain evidence="10 11">LMG 25694</strain>
    </source>
</reference>
<keyword evidence="4 8" id="KW-0028">Amino-acid biosynthesis</keyword>
<gene>
    <name evidence="10" type="primary">hisJ</name>
    <name evidence="10" type="ORF">ADFLV_2598</name>
</gene>
<dbReference type="Pfam" id="PF02811">
    <property type="entry name" value="PHP"/>
    <property type="match status" value="1"/>
</dbReference>
<evidence type="ECO:0000256" key="5">
    <source>
        <dbReference type="ARBA" id="ARBA00022801"/>
    </source>
</evidence>
<dbReference type="RefSeq" id="WP_129012195.1">
    <property type="nucleotide sequence ID" value="NZ_CP053835.1"/>
</dbReference>
<evidence type="ECO:0000256" key="7">
    <source>
        <dbReference type="ARBA" id="ARBA00049158"/>
    </source>
</evidence>
<keyword evidence="6 8" id="KW-0368">Histidine biosynthesis</keyword>
<dbReference type="GO" id="GO:0000105">
    <property type="term" value="P:L-histidine biosynthetic process"/>
    <property type="evidence" value="ECO:0007669"/>
    <property type="project" value="UniProtKB-UniRule"/>
</dbReference>
<dbReference type="SUPFAM" id="SSF89550">
    <property type="entry name" value="PHP domain-like"/>
    <property type="match status" value="1"/>
</dbReference>
<accession>A0AAE7E7U7</accession>
<evidence type="ECO:0000313" key="10">
    <source>
        <dbReference type="EMBL" id="QKF78576.1"/>
    </source>
</evidence>
<dbReference type="Proteomes" id="UP000503313">
    <property type="component" value="Chromosome"/>
</dbReference>
<dbReference type="EC" id="3.1.3.15" evidence="3 8"/>
<dbReference type="InterPro" id="IPR004013">
    <property type="entry name" value="PHP_dom"/>
</dbReference>
<dbReference type="PANTHER" id="PTHR21039:SF0">
    <property type="entry name" value="HISTIDINOL-PHOSPHATASE"/>
    <property type="match status" value="1"/>
</dbReference>
<dbReference type="NCBIfam" id="NF005996">
    <property type="entry name" value="PRK08123.1"/>
    <property type="match status" value="1"/>
</dbReference>
<dbReference type="KEGG" id="adz:ADFLV_2598"/>
<evidence type="ECO:0000256" key="6">
    <source>
        <dbReference type="ARBA" id="ARBA00023102"/>
    </source>
</evidence>
<evidence type="ECO:0000259" key="9">
    <source>
        <dbReference type="Pfam" id="PF02811"/>
    </source>
</evidence>
<comment type="catalytic activity">
    <reaction evidence="7 8">
        <text>L-histidinol phosphate + H2O = L-histidinol + phosphate</text>
        <dbReference type="Rhea" id="RHEA:14465"/>
        <dbReference type="ChEBI" id="CHEBI:15377"/>
        <dbReference type="ChEBI" id="CHEBI:43474"/>
        <dbReference type="ChEBI" id="CHEBI:57699"/>
        <dbReference type="ChEBI" id="CHEBI:57980"/>
        <dbReference type="EC" id="3.1.3.15"/>
    </reaction>
</comment>
<dbReference type="AlphaFoldDB" id="A0AAE7E7U7"/>
<dbReference type="NCBIfam" id="NF005596">
    <property type="entry name" value="PRK07328.1"/>
    <property type="match status" value="1"/>
</dbReference>
<dbReference type="NCBIfam" id="TIGR01856">
    <property type="entry name" value="hisJ_fam"/>
    <property type="match status" value="1"/>
</dbReference>
<name>A0AAE7E7U7_9BACT</name>
<comment type="pathway">
    <text evidence="1 8">Amino-acid biosynthesis; L-histidine biosynthesis; L-histidine from 5-phospho-alpha-D-ribose 1-diphosphate: step 8/9.</text>
</comment>
<sequence length="263" mass="30535">MRVDLHNHTILCNHATGSVDDYIQKAIEIGIDEYGFSDHAPMNYDPKYRMDITQKNLYERWILDAKEKYKNQIKILLGYEVDYLDGYLLDEILNAKVDYLIGSVHFLKNKDDMWGFDNPEFIGVYKSKDIDTIWIEYFDAIESMAKTGLFDIVGHFDLIKVFKFLPKKDIRILAKNALNQIKKSNMVLEINPAGLRKPINESYPSKQLLEIAYELGIDITFGSDAHNLEQIGFKYDEVTSLAKEIGYAKCVTFECRDKKNIEF</sequence>
<dbReference type="GO" id="GO:0004401">
    <property type="term" value="F:histidinol-phosphatase activity"/>
    <property type="evidence" value="ECO:0007669"/>
    <property type="project" value="UniProtKB-UniRule"/>
</dbReference>
<dbReference type="EMBL" id="CP053835">
    <property type="protein sequence ID" value="QKF78576.1"/>
    <property type="molecule type" value="Genomic_DNA"/>
</dbReference>
<proteinExistence type="inferred from homology"/>
<evidence type="ECO:0000256" key="3">
    <source>
        <dbReference type="ARBA" id="ARBA00013085"/>
    </source>
</evidence>
<dbReference type="Gene3D" id="3.20.20.140">
    <property type="entry name" value="Metal-dependent hydrolases"/>
    <property type="match status" value="1"/>
</dbReference>
<keyword evidence="5 8" id="KW-0378">Hydrolase</keyword>
<feature type="domain" description="PHP" evidence="9">
    <location>
        <begin position="4"/>
        <end position="192"/>
    </location>
</feature>
<evidence type="ECO:0000256" key="4">
    <source>
        <dbReference type="ARBA" id="ARBA00022605"/>
    </source>
</evidence>
<evidence type="ECO:0000313" key="11">
    <source>
        <dbReference type="Proteomes" id="UP000503313"/>
    </source>
</evidence>
<evidence type="ECO:0000256" key="8">
    <source>
        <dbReference type="RuleBase" id="RU366003"/>
    </source>
</evidence>
<organism evidence="10 11">
    <name type="scientific">Arcobacter defluvii</name>
    <dbReference type="NCBI Taxonomy" id="873191"/>
    <lineage>
        <taxon>Bacteria</taxon>
        <taxon>Pseudomonadati</taxon>
        <taxon>Campylobacterota</taxon>
        <taxon>Epsilonproteobacteria</taxon>
        <taxon>Campylobacterales</taxon>
        <taxon>Arcobacteraceae</taxon>
        <taxon>Arcobacter</taxon>
    </lineage>
</organism>
<dbReference type="PANTHER" id="PTHR21039">
    <property type="entry name" value="HISTIDINOL PHOSPHATASE-RELATED"/>
    <property type="match status" value="1"/>
</dbReference>
<dbReference type="InterPro" id="IPR016195">
    <property type="entry name" value="Pol/histidinol_Pase-like"/>
</dbReference>
<dbReference type="CDD" id="cd12110">
    <property type="entry name" value="PHP_HisPPase_Hisj_like"/>
    <property type="match status" value="1"/>
</dbReference>
<evidence type="ECO:0000256" key="1">
    <source>
        <dbReference type="ARBA" id="ARBA00004970"/>
    </source>
</evidence>
<keyword evidence="11" id="KW-1185">Reference proteome</keyword>
<protein>
    <recommendedName>
        <fullName evidence="3 8">Histidinol-phosphatase</fullName>
        <shortName evidence="8">HolPase</shortName>
        <ecNumber evidence="3 8">3.1.3.15</ecNumber>
    </recommendedName>
</protein>
<dbReference type="GO" id="GO:0005737">
    <property type="term" value="C:cytoplasm"/>
    <property type="evidence" value="ECO:0007669"/>
    <property type="project" value="TreeGrafter"/>
</dbReference>
<comment type="similarity">
    <text evidence="2 8">Belongs to the PHP hydrolase family. HisK subfamily.</text>
</comment>